<evidence type="ECO:0000313" key="2">
    <source>
        <dbReference type="EMBL" id="KAJ8956319.1"/>
    </source>
</evidence>
<protein>
    <recommendedName>
        <fullName evidence="4">Transposase</fullName>
    </recommendedName>
</protein>
<dbReference type="Proteomes" id="UP001162162">
    <property type="component" value="Unassembled WGS sequence"/>
</dbReference>
<dbReference type="Gene3D" id="3.30.420.10">
    <property type="entry name" value="Ribonuclease H-like superfamily/Ribonuclease H"/>
    <property type="match status" value="1"/>
</dbReference>
<comment type="caution">
    <text evidence="2">The sequence shown here is derived from an EMBL/GenBank/DDBJ whole genome shotgun (WGS) entry which is preliminary data.</text>
</comment>
<keyword evidence="3" id="KW-1185">Reference proteome</keyword>
<dbReference type="InterPro" id="IPR036397">
    <property type="entry name" value="RNaseH_sf"/>
</dbReference>
<sequence length="289" mass="33176">MKLTRSGWKIPTCSTLDDVQKRNLLMTSPIAIVCDGTQNRNFKHENMAGYMAENKRAIRGPDKQTTETERGPGSPKPASGGPVERVLANRPRELFNFRDCTPALVPSTPVTQFSNDAASVLALHFVREAPRLSLRRRAIETEISKSHLQRIFKQNRILPFKPKFRHTLEEGDEAKVIERECFSNKMGPAHHAVTVRNWLNSEFNEHWIGRDGAILWPPRSPDLTIVDFYQWGRLKQIVYREPLENDEEQLKTRIQNALKSLSIEEIRNSFNEFRARIEICAEKGGALFE</sequence>
<feature type="compositionally biased region" description="Low complexity" evidence="1">
    <location>
        <begin position="71"/>
        <end position="82"/>
    </location>
</feature>
<dbReference type="GO" id="GO:0003676">
    <property type="term" value="F:nucleic acid binding"/>
    <property type="evidence" value="ECO:0007669"/>
    <property type="project" value="InterPro"/>
</dbReference>
<proteinExistence type="predicted"/>
<name>A0AAV8YXI6_9CUCU</name>
<reference evidence="2" key="1">
    <citation type="journal article" date="2023" name="Insect Mol. Biol.">
        <title>Genome sequencing provides insights into the evolution of gene families encoding plant cell wall-degrading enzymes in longhorned beetles.</title>
        <authorList>
            <person name="Shin N.R."/>
            <person name="Okamura Y."/>
            <person name="Kirsch R."/>
            <person name="Pauchet Y."/>
        </authorList>
    </citation>
    <scope>NUCLEOTIDE SEQUENCE</scope>
    <source>
        <strain evidence="2">AMC_N1</strain>
    </source>
</reference>
<dbReference type="AlphaFoldDB" id="A0AAV8YXI6"/>
<evidence type="ECO:0008006" key="4">
    <source>
        <dbReference type="Google" id="ProtNLM"/>
    </source>
</evidence>
<evidence type="ECO:0000256" key="1">
    <source>
        <dbReference type="SAM" id="MobiDB-lite"/>
    </source>
</evidence>
<dbReference type="EMBL" id="JAPWTK010000031">
    <property type="protein sequence ID" value="KAJ8956319.1"/>
    <property type="molecule type" value="Genomic_DNA"/>
</dbReference>
<evidence type="ECO:0000313" key="3">
    <source>
        <dbReference type="Proteomes" id="UP001162162"/>
    </source>
</evidence>
<feature type="region of interest" description="Disordered" evidence="1">
    <location>
        <begin position="52"/>
        <end position="84"/>
    </location>
</feature>
<feature type="compositionally biased region" description="Basic and acidic residues" evidence="1">
    <location>
        <begin position="53"/>
        <end position="70"/>
    </location>
</feature>
<accession>A0AAV8YXI6</accession>
<organism evidence="2 3">
    <name type="scientific">Aromia moschata</name>
    <dbReference type="NCBI Taxonomy" id="1265417"/>
    <lineage>
        <taxon>Eukaryota</taxon>
        <taxon>Metazoa</taxon>
        <taxon>Ecdysozoa</taxon>
        <taxon>Arthropoda</taxon>
        <taxon>Hexapoda</taxon>
        <taxon>Insecta</taxon>
        <taxon>Pterygota</taxon>
        <taxon>Neoptera</taxon>
        <taxon>Endopterygota</taxon>
        <taxon>Coleoptera</taxon>
        <taxon>Polyphaga</taxon>
        <taxon>Cucujiformia</taxon>
        <taxon>Chrysomeloidea</taxon>
        <taxon>Cerambycidae</taxon>
        <taxon>Cerambycinae</taxon>
        <taxon>Callichromatini</taxon>
        <taxon>Aromia</taxon>
    </lineage>
</organism>
<dbReference type="PANTHER" id="PTHR47326">
    <property type="entry name" value="TRANSPOSABLE ELEMENT TC3 TRANSPOSASE-LIKE PROTEIN"/>
    <property type="match status" value="1"/>
</dbReference>
<gene>
    <name evidence="2" type="ORF">NQ318_015057</name>
</gene>
<dbReference type="PANTHER" id="PTHR47326:SF1">
    <property type="entry name" value="HTH PSQ-TYPE DOMAIN-CONTAINING PROTEIN"/>
    <property type="match status" value="1"/>
</dbReference>